<evidence type="ECO:0000256" key="1">
    <source>
        <dbReference type="SAM" id="Coils"/>
    </source>
</evidence>
<evidence type="ECO:0000313" key="4">
    <source>
        <dbReference type="Proteomes" id="UP001210925"/>
    </source>
</evidence>
<evidence type="ECO:0000256" key="2">
    <source>
        <dbReference type="SAM" id="MobiDB-lite"/>
    </source>
</evidence>
<sequence length="323" mass="36332">MSEQSFRDKYYQALETQISHLKTINELTEKIDILQKECDLKGQQIEELNKRVDLQARKLPSPINKSPGSDTNSLLKATGIKCSSCINDIDDELKADPFFTGVYKCQDCRRPKPYNSSPKNSPPKLNSPPKAFQSPGKVLDSPLKSFHSPSSAFESNPSPVQKLERMVESKVTDTSVPIQVTATPAPIQVSTPAAFRNETISQYEVCKSCAALFTEGSWAPKGTMLCKKCFRAQTGSKGVMNRTCNQCNAASTSKWYSDRYNIGAHICKSCYSKRRTMEKLRSTCNQCKTDKSIRWYLDSFDISKRLCLECFENKKKPKISQVI</sequence>
<keyword evidence="1" id="KW-0175">Coiled coil</keyword>
<reference evidence="3" key="1">
    <citation type="submission" date="2020-05" db="EMBL/GenBank/DDBJ databases">
        <title>Phylogenomic resolution of chytrid fungi.</title>
        <authorList>
            <person name="Stajich J.E."/>
            <person name="Amses K."/>
            <person name="Simmons R."/>
            <person name="Seto K."/>
            <person name="Myers J."/>
            <person name="Bonds A."/>
            <person name="Quandt C.A."/>
            <person name="Barry K."/>
            <person name="Liu P."/>
            <person name="Grigoriev I."/>
            <person name="Longcore J.E."/>
            <person name="James T.Y."/>
        </authorList>
    </citation>
    <scope>NUCLEOTIDE SEQUENCE</scope>
    <source>
        <strain evidence="3">PLAUS21</strain>
    </source>
</reference>
<feature type="region of interest" description="Disordered" evidence="2">
    <location>
        <begin position="113"/>
        <end position="159"/>
    </location>
</feature>
<name>A0AAD5UG74_9FUNG</name>
<dbReference type="AlphaFoldDB" id="A0AAD5UG74"/>
<evidence type="ECO:0000313" key="3">
    <source>
        <dbReference type="EMBL" id="KAJ3256870.1"/>
    </source>
</evidence>
<accession>A0AAD5UG74</accession>
<keyword evidence="4" id="KW-1185">Reference proteome</keyword>
<dbReference type="EMBL" id="JADGKB010000045">
    <property type="protein sequence ID" value="KAJ3256870.1"/>
    <property type="molecule type" value="Genomic_DNA"/>
</dbReference>
<proteinExistence type="predicted"/>
<dbReference type="Proteomes" id="UP001210925">
    <property type="component" value="Unassembled WGS sequence"/>
</dbReference>
<organism evidence="3 4">
    <name type="scientific">Boothiomyces macroporosus</name>
    <dbReference type="NCBI Taxonomy" id="261099"/>
    <lineage>
        <taxon>Eukaryota</taxon>
        <taxon>Fungi</taxon>
        <taxon>Fungi incertae sedis</taxon>
        <taxon>Chytridiomycota</taxon>
        <taxon>Chytridiomycota incertae sedis</taxon>
        <taxon>Chytridiomycetes</taxon>
        <taxon>Rhizophydiales</taxon>
        <taxon>Terramycetaceae</taxon>
        <taxon>Boothiomyces</taxon>
    </lineage>
</organism>
<protein>
    <recommendedName>
        <fullName evidence="5">GATA-type domain-containing protein</fullName>
    </recommendedName>
</protein>
<evidence type="ECO:0008006" key="5">
    <source>
        <dbReference type="Google" id="ProtNLM"/>
    </source>
</evidence>
<gene>
    <name evidence="3" type="ORF">HK103_005114</name>
</gene>
<feature type="coiled-coil region" evidence="1">
    <location>
        <begin position="24"/>
        <end position="51"/>
    </location>
</feature>
<feature type="compositionally biased region" description="Low complexity" evidence="2">
    <location>
        <begin position="113"/>
        <end position="130"/>
    </location>
</feature>
<comment type="caution">
    <text evidence="3">The sequence shown here is derived from an EMBL/GenBank/DDBJ whole genome shotgun (WGS) entry which is preliminary data.</text>
</comment>
<feature type="compositionally biased region" description="Polar residues" evidence="2">
    <location>
        <begin position="147"/>
        <end position="159"/>
    </location>
</feature>